<gene>
    <name evidence="2" type="ORF">HJG60_010645</name>
</gene>
<sequence>MIFLKCHRGKFSLRGKKSSDPANIGTAWWCGKQRGKWNRDSSQVLGYWQSWCFCTHSGLCSRSNTPKRQMERKISLCLACARASFCLAFLLTIHLFPSCQHADNQHQSTLIPVCFSPSFVFDSKTFFVPNQRLRF</sequence>
<dbReference type="AlphaFoldDB" id="A0A834ALP4"/>
<keyword evidence="1" id="KW-0812">Transmembrane</keyword>
<reference evidence="2 3" key="1">
    <citation type="journal article" date="2020" name="Nature">
        <title>Six reference-quality genomes reveal evolution of bat adaptations.</title>
        <authorList>
            <person name="Jebb D."/>
            <person name="Huang Z."/>
            <person name="Pippel M."/>
            <person name="Hughes G.M."/>
            <person name="Lavrichenko K."/>
            <person name="Devanna P."/>
            <person name="Winkler S."/>
            <person name="Jermiin L.S."/>
            <person name="Skirmuntt E.C."/>
            <person name="Katzourakis A."/>
            <person name="Burkitt-Gray L."/>
            <person name="Ray D.A."/>
            <person name="Sullivan K.A.M."/>
            <person name="Roscito J.G."/>
            <person name="Kirilenko B.M."/>
            <person name="Davalos L.M."/>
            <person name="Corthals A.P."/>
            <person name="Power M.L."/>
            <person name="Jones G."/>
            <person name="Ransome R.D."/>
            <person name="Dechmann D.K.N."/>
            <person name="Locatelli A.G."/>
            <person name="Puechmaille S.J."/>
            <person name="Fedrigo O."/>
            <person name="Jarvis E.D."/>
            <person name="Hiller M."/>
            <person name="Vernes S.C."/>
            <person name="Myers E.W."/>
            <person name="Teeling E.C."/>
        </authorList>
    </citation>
    <scope>NUCLEOTIDE SEQUENCE [LARGE SCALE GENOMIC DNA]</scope>
    <source>
        <strain evidence="2">Bat1K_MPI-CBG_1</strain>
    </source>
</reference>
<evidence type="ECO:0000313" key="3">
    <source>
        <dbReference type="Proteomes" id="UP000664940"/>
    </source>
</evidence>
<dbReference type="Proteomes" id="UP000664940">
    <property type="component" value="Unassembled WGS sequence"/>
</dbReference>
<evidence type="ECO:0000256" key="1">
    <source>
        <dbReference type="SAM" id="Phobius"/>
    </source>
</evidence>
<feature type="transmembrane region" description="Helical" evidence="1">
    <location>
        <begin position="76"/>
        <end position="96"/>
    </location>
</feature>
<proteinExistence type="predicted"/>
<keyword evidence="1" id="KW-1133">Transmembrane helix</keyword>
<accession>A0A834ALP4</accession>
<comment type="caution">
    <text evidence="2">The sequence shown here is derived from an EMBL/GenBank/DDBJ whole genome shotgun (WGS) entry which is preliminary data.</text>
</comment>
<dbReference type="EMBL" id="JABVXQ010000004">
    <property type="protein sequence ID" value="KAF6114705.1"/>
    <property type="molecule type" value="Genomic_DNA"/>
</dbReference>
<organism evidence="2 3">
    <name type="scientific">Phyllostomus discolor</name>
    <name type="common">pale spear-nosed bat</name>
    <dbReference type="NCBI Taxonomy" id="89673"/>
    <lineage>
        <taxon>Eukaryota</taxon>
        <taxon>Metazoa</taxon>
        <taxon>Chordata</taxon>
        <taxon>Craniata</taxon>
        <taxon>Vertebrata</taxon>
        <taxon>Euteleostomi</taxon>
        <taxon>Mammalia</taxon>
        <taxon>Eutheria</taxon>
        <taxon>Laurasiatheria</taxon>
        <taxon>Chiroptera</taxon>
        <taxon>Yangochiroptera</taxon>
        <taxon>Phyllostomidae</taxon>
        <taxon>Phyllostominae</taxon>
        <taxon>Phyllostomus</taxon>
    </lineage>
</organism>
<evidence type="ECO:0000313" key="2">
    <source>
        <dbReference type="EMBL" id="KAF6114705.1"/>
    </source>
</evidence>
<protein>
    <submittedName>
        <fullName evidence="2">Uncharacterized protein</fullName>
    </submittedName>
</protein>
<name>A0A834ALP4_9CHIR</name>
<keyword evidence="1" id="KW-0472">Membrane</keyword>